<dbReference type="RefSeq" id="WP_304378473.1">
    <property type="nucleotide sequence ID" value="NZ_JAUOZU010000018.1"/>
</dbReference>
<proteinExistence type="predicted"/>
<evidence type="ECO:0000313" key="1">
    <source>
        <dbReference type="EMBL" id="MDO6966544.1"/>
    </source>
</evidence>
<dbReference type="EMBL" id="JAUOZU010000018">
    <property type="protein sequence ID" value="MDO6966544.1"/>
    <property type="molecule type" value="Genomic_DNA"/>
</dbReference>
<reference evidence="1" key="1">
    <citation type="journal article" date="2015" name="Int. J. Syst. Evol. Microbiol.">
        <title>Rhizobium alvei sp. nov., isolated from a freshwater river.</title>
        <authorList>
            <person name="Sheu S.Y."/>
            <person name="Huang H.W."/>
            <person name="Young C.C."/>
            <person name="Chen W.M."/>
        </authorList>
    </citation>
    <scope>NUCLEOTIDE SEQUENCE</scope>
    <source>
        <strain evidence="1">TNR-22</strain>
    </source>
</reference>
<comment type="caution">
    <text evidence="1">The sequence shown here is derived from an EMBL/GenBank/DDBJ whole genome shotgun (WGS) entry which is preliminary data.</text>
</comment>
<protein>
    <submittedName>
        <fullName evidence="1">Uncharacterized protein</fullName>
    </submittedName>
</protein>
<gene>
    <name evidence="1" type="ORF">Q4481_21525</name>
</gene>
<name>A0ABT8YS15_9HYPH</name>
<keyword evidence="2" id="KW-1185">Reference proteome</keyword>
<dbReference type="Proteomes" id="UP001174932">
    <property type="component" value="Unassembled WGS sequence"/>
</dbReference>
<reference evidence="1" key="2">
    <citation type="submission" date="2023-07" db="EMBL/GenBank/DDBJ databases">
        <authorList>
            <person name="Shen H."/>
        </authorList>
    </citation>
    <scope>NUCLEOTIDE SEQUENCE</scope>
    <source>
        <strain evidence="1">TNR-22</strain>
    </source>
</reference>
<sequence>MRSKIYPFVTEALSTIEPIVDDSYGPIYRCSATLEDGTFLPCVTLQSRDAIAHLARLRITEALQGRSKFRSDDPFGEMVAHFAASGTQVSDYKIRSIGPSRFAIPLSLMQQIHGETTMAWTGWVFRMRDGRCFSYGSPFRWDFLDLPDDYEFSDVAEVINHSYVDLDGQVKPLRQGSFLPEGYADIHVMRERIHFVCYVDGIEAPQMENPPNLSSSFRIVAASAFANAKRRWFSWPSPK</sequence>
<accession>A0ABT8YS15</accession>
<organism evidence="1 2">
    <name type="scientific">Rhizobium alvei</name>
    <dbReference type="NCBI Taxonomy" id="1132659"/>
    <lineage>
        <taxon>Bacteria</taxon>
        <taxon>Pseudomonadati</taxon>
        <taxon>Pseudomonadota</taxon>
        <taxon>Alphaproteobacteria</taxon>
        <taxon>Hyphomicrobiales</taxon>
        <taxon>Rhizobiaceae</taxon>
        <taxon>Rhizobium/Agrobacterium group</taxon>
        <taxon>Rhizobium</taxon>
    </lineage>
</organism>
<evidence type="ECO:0000313" key="2">
    <source>
        <dbReference type="Proteomes" id="UP001174932"/>
    </source>
</evidence>